<name>A0A1F4U657_UNCSA</name>
<sequence>MTCTIYQKALGAGDRIKSWEDAAAAYYGDKSKAGKLKALNERLRGETLPNPADAQSWLEKVFNLFSSDIGNPVVYVEICSDAGKKTNPDPVSQPLPLAPTPDAKVNVPDGGVIAPDLRRKDAIVIRATKRTEPACTPQTKTIEDMAGNIRMVSRKLMDGKCVYTRPGWCREDEGLVWDIQKGKCKEE</sequence>
<protein>
    <submittedName>
        <fullName evidence="1">Uncharacterized protein</fullName>
    </submittedName>
</protein>
<organism evidence="1 2">
    <name type="scientific">candidate division WOR-1 bacterium RIFOXYC2_FULL_46_14</name>
    <dbReference type="NCBI Taxonomy" id="1802587"/>
    <lineage>
        <taxon>Bacteria</taxon>
        <taxon>Bacillati</taxon>
        <taxon>Saganbacteria</taxon>
    </lineage>
</organism>
<proteinExistence type="predicted"/>
<accession>A0A1F4U657</accession>
<dbReference type="AlphaFoldDB" id="A0A1F4U657"/>
<dbReference type="Proteomes" id="UP000179242">
    <property type="component" value="Unassembled WGS sequence"/>
</dbReference>
<dbReference type="EMBL" id="MEUJ01000004">
    <property type="protein sequence ID" value="OGC40367.1"/>
    <property type="molecule type" value="Genomic_DNA"/>
</dbReference>
<comment type="caution">
    <text evidence="1">The sequence shown here is derived from an EMBL/GenBank/DDBJ whole genome shotgun (WGS) entry which is preliminary data.</text>
</comment>
<gene>
    <name evidence="1" type="ORF">A2438_03760</name>
</gene>
<evidence type="ECO:0000313" key="2">
    <source>
        <dbReference type="Proteomes" id="UP000179242"/>
    </source>
</evidence>
<reference evidence="1 2" key="1">
    <citation type="journal article" date="2016" name="Nat. Commun.">
        <title>Thousands of microbial genomes shed light on interconnected biogeochemical processes in an aquifer system.</title>
        <authorList>
            <person name="Anantharaman K."/>
            <person name="Brown C.T."/>
            <person name="Hug L.A."/>
            <person name="Sharon I."/>
            <person name="Castelle C.J."/>
            <person name="Probst A.J."/>
            <person name="Thomas B.C."/>
            <person name="Singh A."/>
            <person name="Wilkins M.J."/>
            <person name="Karaoz U."/>
            <person name="Brodie E.L."/>
            <person name="Williams K.H."/>
            <person name="Hubbard S.S."/>
            <person name="Banfield J.F."/>
        </authorList>
    </citation>
    <scope>NUCLEOTIDE SEQUENCE [LARGE SCALE GENOMIC DNA]</scope>
</reference>
<evidence type="ECO:0000313" key="1">
    <source>
        <dbReference type="EMBL" id="OGC40367.1"/>
    </source>
</evidence>